<gene>
    <name evidence="1" type="ORF">MYP_4402</name>
</gene>
<protein>
    <submittedName>
        <fullName evidence="1">Uncharacterized protein</fullName>
    </submittedName>
</protein>
<evidence type="ECO:0000313" key="2">
    <source>
        <dbReference type="Proteomes" id="UP000030185"/>
    </source>
</evidence>
<name>A0A098LL72_9BACT</name>
<comment type="caution">
    <text evidence="1">The sequence shown here is derived from an EMBL/GenBank/DDBJ whole genome shotgun (WGS) entry which is preliminary data.</text>
</comment>
<dbReference type="OrthoDB" id="9868549at2"/>
<proteinExistence type="predicted"/>
<dbReference type="Proteomes" id="UP000030185">
    <property type="component" value="Unassembled WGS sequence"/>
</dbReference>
<dbReference type="Pfam" id="PF20027">
    <property type="entry name" value="DUF6435"/>
    <property type="match status" value="1"/>
</dbReference>
<dbReference type="InterPro" id="IPR045493">
    <property type="entry name" value="DUF6435"/>
</dbReference>
<keyword evidence="2" id="KW-1185">Reference proteome</keyword>
<reference evidence="1 2" key="1">
    <citation type="submission" date="2014-09" db="EMBL/GenBank/DDBJ databases">
        <title>Sporocytophaga myxococcoides PG-01 genome sequencing.</title>
        <authorList>
            <person name="Liu L."/>
            <person name="Gao P.J."/>
            <person name="Chen G.J."/>
            <person name="Wang L.S."/>
        </authorList>
    </citation>
    <scope>NUCLEOTIDE SEQUENCE [LARGE SCALE GENOMIC DNA]</scope>
    <source>
        <strain evidence="1 2">PG-01</strain>
    </source>
</reference>
<evidence type="ECO:0000313" key="1">
    <source>
        <dbReference type="EMBL" id="GAL87172.1"/>
    </source>
</evidence>
<dbReference type="EMBL" id="BBLT01000011">
    <property type="protein sequence ID" value="GAL87172.1"/>
    <property type="molecule type" value="Genomic_DNA"/>
</dbReference>
<accession>A0A098LL72</accession>
<sequence length="53" mass="6359">MWNLFKYFQQQKLRKYYTKLRLDALEAQKNGDIKRSLALNAMADKLMSNVIYS</sequence>
<dbReference type="AlphaFoldDB" id="A0A098LL72"/>
<organism evidence="1 2">
    <name type="scientific">Sporocytophaga myxococcoides</name>
    <dbReference type="NCBI Taxonomy" id="153721"/>
    <lineage>
        <taxon>Bacteria</taxon>
        <taxon>Pseudomonadati</taxon>
        <taxon>Bacteroidota</taxon>
        <taxon>Cytophagia</taxon>
        <taxon>Cytophagales</taxon>
        <taxon>Cytophagaceae</taxon>
        <taxon>Sporocytophaga</taxon>
    </lineage>
</organism>
<dbReference type="RefSeq" id="WP_156140778.1">
    <property type="nucleotide sequence ID" value="NZ_BBLT01000011.1"/>
</dbReference>